<dbReference type="Proteomes" id="UP000190814">
    <property type="component" value="Unassembled WGS sequence"/>
</dbReference>
<accession>A0A1T4VKA5</accession>
<dbReference type="OrthoDB" id="9809324at2"/>
<evidence type="ECO:0000259" key="1">
    <source>
        <dbReference type="Pfam" id="PF13304"/>
    </source>
</evidence>
<gene>
    <name evidence="2" type="ORF">SAMN02745111_01087</name>
</gene>
<evidence type="ECO:0000313" key="3">
    <source>
        <dbReference type="Proteomes" id="UP000190814"/>
    </source>
</evidence>
<protein>
    <recommendedName>
        <fullName evidence="1">ATPase AAA-type core domain-containing protein</fullName>
    </recommendedName>
</protein>
<name>A0A1T4VKA5_9FIRM</name>
<dbReference type="SUPFAM" id="SSF52540">
    <property type="entry name" value="P-loop containing nucleoside triphosphate hydrolases"/>
    <property type="match status" value="1"/>
</dbReference>
<feature type="domain" description="ATPase AAA-type core" evidence="1">
    <location>
        <begin position="46"/>
        <end position="394"/>
    </location>
</feature>
<proteinExistence type="predicted"/>
<dbReference type="Pfam" id="PF13304">
    <property type="entry name" value="AAA_21"/>
    <property type="match status" value="1"/>
</dbReference>
<keyword evidence="3" id="KW-1185">Reference proteome</keyword>
<organism evidence="2 3">
    <name type="scientific">Eubacterium uniforme</name>
    <dbReference type="NCBI Taxonomy" id="39495"/>
    <lineage>
        <taxon>Bacteria</taxon>
        <taxon>Bacillati</taxon>
        <taxon>Bacillota</taxon>
        <taxon>Clostridia</taxon>
        <taxon>Eubacteriales</taxon>
        <taxon>Eubacteriaceae</taxon>
        <taxon>Eubacterium</taxon>
    </lineage>
</organism>
<dbReference type="RefSeq" id="WP_159444291.1">
    <property type="nucleotide sequence ID" value="NZ_FUXZ01000006.1"/>
</dbReference>
<dbReference type="EMBL" id="FUXZ01000006">
    <property type="protein sequence ID" value="SKA65392.1"/>
    <property type="molecule type" value="Genomic_DNA"/>
</dbReference>
<dbReference type="GO" id="GO:0016887">
    <property type="term" value="F:ATP hydrolysis activity"/>
    <property type="evidence" value="ECO:0007669"/>
    <property type="project" value="InterPro"/>
</dbReference>
<dbReference type="PANTHER" id="PTHR40396">
    <property type="entry name" value="ATPASE-LIKE PROTEIN"/>
    <property type="match status" value="1"/>
</dbReference>
<dbReference type="Gene3D" id="3.40.50.300">
    <property type="entry name" value="P-loop containing nucleotide triphosphate hydrolases"/>
    <property type="match status" value="1"/>
</dbReference>
<sequence>MLVGFSVGNYKSFKNRQSISFEASKIVRHKNHVSIESNKRLLKSALIFGANASGKSNFIEAIDISRLMIIGGLDRINLNKCHFRISKEMYNQPAIFEYRMIIDEVEYSYGIVISYVNKSIISEWLVRFEKNGKETYIFNREVDSNNVCKSITELKFTNDKQKERMDFFLEGFSENISDSYKRKTILSDIALRVNDDDGIFFEIKKVFEWFDKIIVIFPETKYNYSDVATDEIKKIHLSEWMKHFDTGIEKVIFEKQHMDFEKIFHNDPSIEAIRKKIDISNAVEKRPVVIKINGQIYEFKKDENGNIIYDKLVLNHGNEEDLFDYDDESDGTKRLIDLVPVFYEKDSASVVLIDEIDRSIHTKAVREFLEIFYESNESENHQLIATTHDTNLLDLDLLRQDEIWFVERQEDNSSKVYSLNKYKQRFDKKIDKDYLLGRYGAVPVFLKDNILEE</sequence>
<reference evidence="2 3" key="1">
    <citation type="submission" date="2017-02" db="EMBL/GenBank/DDBJ databases">
        <authorList>
            <person name="Peterson S.W."/>
        </authorList>
    </citation>
    <scope>NUCLEOTIDE SEQUENCE [LARGE SCALE GENOMIC DNA]</scope>
    <source>
        <strain evidence="2 3">ATCC 35992</strain>
    </source>
</reference>
<dbReference type="STRING" id="39495.SAMN02745111_01087"/>
<dbReference type="PANTHER" id="PTHR40396:SF1">
    <property type="entry name" value="ATPASE AAA-TYPE CORE DOMAIN-CONTAINING PROTEIN"/>
    <property type="match status" value="1"/>
</dbReference>
<dbReference type="InterPro" id="IPR003959">
    <property type="entry name" value="ATPase_AAA_core"/>
</dbReference>
<dbReference type="InterPro" id="IPR027417">
    <property type="entry name" value="P-loop_NTPase"/>
</dbReference>
<dbReference type="AlphaFoldDB" id="A0A1T4VKA5"/>
<dbReference type="GO" id="GO:0005524">
    <property type="term" value="F:ATP binding"/>
    <property type="evidence" value="ECO:0007669"/>
    <property type="project" value="InterPro"/>
</dbReference>
<evidence type="ECO:0000313" key="2">
    <source>
        <dbReference type="EMBL" id="SKA65392.1"/>
    </source>
</evidence>